<dbReference type="RefSeq" id="WP_165106849.1">
    <property type="nucleotide sequence ID" value="NZ_JAAKYA010000043.1"/>
</dbReference>
<reference evidence="1 2" key="1">
    <citation type="submission" date="2020-02" db="EMBL/GenBank/DDBJ databases">
        <title>Draft genome sequence of Limisphaera ngatamarikiensis NGM72.4T, a thermophilic Verrucomicrobia grouped in subdivision 3.</title>
        <authorList>
            <person name="Carere C.R."/>
            <person name="Steen J."/>
            <person name="Hugenholtz P."/>
            <person name="Stott M.B."/>
        </authorList>
    </citation>
    <scope>NUCLEOTIDE SEQUENCE [LARGE SCALE GENOMIC DNA]</scope>
    <source>
        <strain evidence="1 2">NGM72.4</strain>
    </source>
</reference>
<organism evidence="1 2">
    <name type="scientific">Limisphaera ngatamarikiensis</name>
    <dbReference type="NCBI Taxonomy" id="1324935"/>
    <lineage>
        <taxon>Bacteria</taxon>
        <taxon>Pseudomonadati</taxon>
        <taxon>Verrucomicrobiota</taxon>
        <taxon>Verrucomicrobiia</taxon>
        <taxon>Limisphaerales</taxon>
        <taxon>Limisphaeraceae</taxon>
        <taxon>Limisphaera</taxon>
    </lineage>
</organism>
<comment type="caution">
    <text evidence="1">The sequence shown here is derived from an EMBL/GenBank/DDBJ whole genome shotgun (WGS) entry which is preliminary data.</text>
</comment>
<gene>
    <name evidence="1" type="ORF">G4L39_06540</name>
</gene>
<dbReference type="AlphaFoldDB" id="A0A6M1RUI8"/>
<sequence length="102" mass="11322">MGARSHSELKTLIPTSGPAVERILDQFAIVGCKWGGKTFHSCHAFFPGDSVAWDKPWQALKPQMDSAVLEKMPGSVSFPCEPGEQKRLGLKPIDWRGHDAYR</sequence>
<evidence type="ECO:0000313" key="1">
    <source>
        <dbReference type="EMBL" id="NGO39054.1"/>
    </source>
</evidence>
<name>A0A6M1RUI8_9BACT</name>
<evidence type="ECO:0000313" key="2">
    <source>
        <dbReference type="Proteomes" id="UP000477311"/>
    </source>
</evidence>
<accession>A0A6M1RUI8</accession>
<keyword evidence="2" id="KW-1185">Reference proteome</keyword>
<protein>
    <submittedName>
        <fullName evidence="1">Uncharacterized protein</fullName>
    </submittedName>
</protein>
<dbReference type="EMBL" id="JAAKYA010000043">
    <property type="protein sequence ID" value="NGO39054.1"/>
    <property type="molecule type" value="Genomic_DNA"/>
</dbReference>
<dbReference type="Proteomes" id="UP000477311">
    <property type="component" value="Unassembled WGS sequence"/>
</dbReference>
<proteinExistence type="predicted"/>